<feature type="region of interest" description="Disordered" evidence="4">
    <location>
        <begin position="214"/>
        <end position="243"/>
    </location>
</feature>
<feature type="compositionally biased region" description="Basic and acidic residues" evidence="4">
    <location>
        <begin position="113"/>
        <end position="125"/>
    </location>
</feature>
<feature type="compositionally biased region" description="Low complexity" evidence="4">
    <location>
        <begin position="1"/>
        <end position="32"/>
    </location>
</feature>
<dbReference type="InterPro" id="IPR013519">
    <property type="entry name" value="Int_alpha_beta-p"/>
</dbReference>
<dbReference type="InterPro" id="IPR013517">
    <property type="entry name" value="FG-GAP"/>
</dbReference>
<evidence type="ECO:0000256" key="4">
    <source>
        <dbReference type="SAM" id="MobiDB-lite"/>
    </source>
</evidence>
<feature type="compositionally biased region" description="Basic residues" evidence="4">
    <location>
        <begin position="68"/>
        <end position="87"/>
    </location>
</feature>
<keyword evidence="1" id="KW-0732">Signal</keyword>
<dbReference type="SUPFAM" id="SSF69318">
    <property type="entry name" value="Integrin alpha N-terminal domain"/>
    <property type="match status" value="2"/>
</dbReference>
<reference evidence="5 6" key="1">
    <citation type="submission" date="2018-06" db="EMBL/GenBank/DDBJ databases">
        <title>Streptomyces reniochalinae sp. nov. and Streptomyces diacarnus sp. nov. from marine sponges.</title>
        <authorList>
            <person name="Li L."/>
        </authorList>
    </citation>
    <scope>NUCLEOTIDE SEQUENCE [LARGE SCALE GENOMIC DNA]</scope>
    <source>
        <strain evidence="5 6">LHW51701</strain>
    </source>
</reference>
<dbReference type="SMART" id="SM00191">
    <property type="entry name" value="Int_alpha"/>
    <property type="match status" value="3"/>
</dbReference>
<feature type="region of interest" description="Disordered" evidence="4">
    <location>
        <begin position="443"/>
        <end position="486"/>
    </location>
</feature>
<dbReference type="Proteomes" id="UP000252914">
    <property type="component" value="Unassembled WGS sequence"/>
</dbReference>
<evidence type="ECO:0000256" key="1">
    <source>
        <dbReference type="ARBA" id="ARBA00022729"/>
    </source>
</evidence>
<dbReference type="Pfam" id="PF13517">
    <property type="entry name" value="FG-GAP_3"/>
    <property type="match status" value="1"/>
</dbReference>
<evidence type="ECO:0000256" key="2">
    <source>
        <dbReference type="ARBA" id="ARBA00022737"/>
    </source>
</evidence>
<keyword evidence="2" id="KW-0677">Repeat</keyword>
<dbReference type="AlphaFoldDB" id="A0A367EFK2"/>
<feature type="region of interest" description="Disordered" evidence="4">
    <location>
        <begin position="511"/>
        <end position="631"/>
    </location>
</feature>
<dbReference type="EMBL" id="QOIN01000058">
    <property type="protein sequence ID" value="RCG16834.1"/>
    <property type="molecule type" value="Genomic_DNA"/>
</dbReference>
<dbReference type="InterPro" id="IPR028994">
    <property type="entry name" value="Integrin_alpha_N"/>
</dbReference>
<feature type="region of interest" description="Disordered" evidence="4">
    <location>
        <begin position="169"/>
        <end position="192"/>
    </location>
</feature>
<comment type="caution">
    <text evidence="5">The sequence shown here is derived from an EMBL/GenBank/DDBJ whole genome shotgun (WGS) entry which is preliminary data.</text>
</comment>
<keyword evidence="3" id="KW-0325">Glycoprotein</keyword>
<dbReference type="PANTHER" id="PTHR46580:SF4">
    <property type="entry name" value="ATP_GTP-BINDING PROTEIN"/>
    <property type="match status" value="1"/>
</dbReference>
<evidence type="ECO:0000256" key="3">
    <source>
        <dbReference type="ARBA" id="ARBA00023180"/>
    </source>
</evidence>
<dbReference type="PANTHER" id="PTHR46580">
    <property type="entry name" value="SENSOR KINASE-RELATED"/>
    <property type="match status" value="1"/>
</dbReference>
<dbReference type="Gene3D" id="2.130.10.130">
    <property type="entry name" value="Integrin alpha, N-terminal"/>
    <property type="match status" value="3"/>
</dbReference>
<evidence type="ECO:0000313" key="6">
    <source>
        <dbReference type="Proteomes" id="UP000252914"/>
    </source>
</evidence>
<protein>
    <submittedName>
        <fullName evidence="5">VCBS repeat-containing protein</fullName>
    </submittedName>
</protein>
<feature type="region of interest" description="Disordered" evidence="4">
    <location>
        <begin position="340"/>
        <end position="382"/>
    </location>
</feature>
<proteinExistence type="predicted"/>
<feature type="region of interest" description="Disordered" evidence="4">
    <location>
        <begin position="1"/>
        <end position="125"/>
    </location>
</feature>
<accession>A0A367EFK2</accession>
<dbReference type="Pfam" id="PF01839">
    <property type="entry name" value="FG-GAP"/>
    <property type="match status" value="2"/>
</dbReference>
<dbReference type="PROSITE" id="PS51470">
    <property type="entry name" value="FG_GAP"/>
    <property type="match status" value="1"/>
</dbReference>
<name>A0A367EFK2_9ACTN</name>
<sequence length="654" mass="66764">MRPSPSSAASASWLSRSRPSSSGRPQAAPSRPWSGRRADTGLVPGRSACSGSGPLGLLREGTRPWRSSPRRHAARAGCRPRPRRRSGARATARGPTEVRDGRRNGTCGASDAELPRDNRQRASGELVTERIGLRQRSSRRRNGRIAVAAAATVVVAAAVPLAWDGVTGSASDPAAGHRHTGPAKTAPQADFDNDGNADLVALSDFADHLAVNYGSDDAGRTGRRQLIGQEATGTPSKRGDGVGFGEHAVTRDLDGDGYTDLVADVDTYGAPKKDGAHSGALVLWGSDDGLEADSGTYLDDVPDNFSVDQPGKHTLVGGDFDGDGHADLVVQVGDGKGLLKGPFTRDGRAASTAEVPRQPLPEGASLSDTVAGDLNGDGIDDLVSTHEYEDNAAGGGKKSAYLAGSGDGFEKPDTSALPGLAPGAAVGDVDKDGHADLVARRHPEGAAADSSVDGPVEVFYGSAEGPEPDDARHTEIDQDTEGVPGRKADEEQFGGALDAGDWNGDGYADVAVGTPDQSRPEKKDGPSAGAVTLLKGGPKGLTGRGAQLVARPTAGTQDAGDRETAGAQGAEDAPAPEDGDRFGGAVRLLDADGDGNSDLAAGAPGQGGSGTAWVLPSTGGEPTGRGGYFVVPEDYGSIPRHEAQDGDFANGFAR</sequence>
<evidence type="ECO:0000313" key="5">
    <source>
        <dbReference type="EMBL" id="RCG16834.1"/>
    </source>
</evidence>
<gene>
    <name evidence="5" type="ORF">DTL70_28335</name>
</gene>
<keyword evidence="6" id="KW-1185">Reference proteome</keyword>
<organism evidence="5 6">
    <name type="scientific">Streptomyces diacarni</name>
    <dbReference type="NCBI Taxonomy" id="2800381"/>
    <lineage>
        <taxon>Bacteria</taxon>
        <taxon>Bacillati</taxon>
        <taxon>Actinomycetota</taxon>
        <taxon>Actinomycetes</taxon>
        <taxon>Kitasatosporales</taxon>
        <taxon>Streptomycetaceae</taxon>
        <taxon>Streptomyces</taxon>
    </lineage>
</organism>